<name>A0A2R6S740_9APHY</name>
<dbReference type="Proteomes" id="UP000186601">
    <property type="component" value="Unassembled WGS sequence"/>
</dbReference>
<dbReference type="EMBL" id="MLYV02000008">
    <property type="protein sequence ID" value="PSS38062.1"/>
    <property type="molecule type" value="Genomic_DNA"/>
</dbReference>
<gene>
    <name evidence="3" type="ORF">PHLCEN_2v93</name>
</gene>
<organism evidence="3 4">
    <name type="scientific">Hermanssonia centrifuga</name>
    <dbReference type="NCBI Taxonomy" id="98765"/>
    <lineage>
        <taxon>Eukaryota</taxon>
        <taxon>Fungi</taxon>
        <taxon>Dikarya</taxon>
        <taxon>Basidiomycota</taxon>
        <taxon>Agaricomycotina</taxon>
        <taxon>Agaricomycetes</taxon>
        <taxon>Polyporales</taxon>
        <taxon>Meruliaceae</taxon>
        <taxon>Hermanssonia</taxon>
    </lineage>
</organism>
<feature type="compositionally biased region" description="Polar residues" evidence="2">
    <location>
        <begin position="531"/>
        <end position="549"/>
    </location>
</feature>
<feature type="region of interest" description="Disordered" evidence="2">
    <location>
        <begin position="1"/>
        <end position="107"/>
    </location>
</feature>
<dbReference type="STRING" id="98765.A0A2R6S740"/>
<sequence>MDPLRSPGPASPRMRPSGPRTRRQVYKAATPLSLNGGMDEVAPAYSGRESPAFSSHAGSSCSPATASFEHLPEPAHAFPDDLRTSRDQGVQTTSADFPSPPNTRSSTPAVKLITKQLTLTPPPALDFDPTPIAWRGMTLETAQWSLNSNQLQDIVSRAIRRTAQESFIRLVSVKTLDEELTTELERLETLKATTQSQYKFNMHRRTMLLQSLLALSSGDGDSSSISNLTTQLADVTATCDRLMLELVRVVDQRAQIHRLHDVHISSALAMALRKLNTSYAKRTTELREAKEQTEQLKAELEEAWQVAENMAQEMDDLDNFHSGFSSESEADDDDRRLDESVRLAEVIGVTGHAVAMKATLTQIAAGRDRARERDTQTMSDRSRRVSAARKRSSRASKASLRIPKSSKGSVGGVETTSVSSRMSRNRSLRRRSTESGEPSAPPIPTIQIDTASIRREPKDDSFLEMAETRPVSPISPTGQERPVPPLPQQTDHLENGNTAVPEAGPSSHSKHATLDFQVPPITIHPPDEGDTSGSASSRMALSRRVQSMQPAARKSLDENRSSVAITRSASEYRKFDGWPWAGAAKNTRRRSMPLTNSFNEGSPAANGASTRTIYPRVFSPPP</sequence>
<comment type="caution">
    <text evidence="3">The sequence shown here is derived from an EMBL/GenBank/DDBJ whole genome shotgun (WGS) entry which is preliminary data.</text>
</comment>
<feature type="compositionally biased region" description="Basic residues" evidence="2">
    <location>
        <begin position="384"/>
        <end position="394"/>
    </location>
</feature>
<dbReference type="OrthoDB" id="3271284at2759"/>
<accession>A0A2R6S740</accession>
<feature type="region of interest" description="Disordered" evidence="2">
    <location>
        <begin position="365"/>
        <end position="562"/>
    </location>
</feature>
<dbReference type="AlphaFoldDB" id="A0A2R6S740"/>
<feature type="compositionally biased region" description="Basic and acidic residues" evidence="2">
    <location>
        <begin position="366"/>
        <end position="383"/>
    </location>
</feature>
<protein>
    <submittedName>
        <fullName evidence="3">Uncharacterized protein</fullName>
    </submittedName>
</protein>
<feature type="compositionally biased region" description="Basic and acidic residues" evidence="2">
    <location>
        <begin position="452"/>
        <end position="461"/>
    </location>
</feature>
<feature type="compositionally biased region" description="Low complexity" evidence="2">
    <location>
        <begin position="395"/>
        <end position="422"/>
    </location>
</feature>
<reference evidence="3 4" key="1">
    <citation type="submission" date="2018-02" db="EMBL/GenBank/DDBJ databases">
        <title>Genome sequence of the basidiomycete white-rot fungus Phlebia centrifuga.</title>
        <authorList>
            <person name="Granchi Z."/>
            <person name="Peng M."/>
            <person name="de Vries R.P."/>
            <person name="Hilden K."/>
            <person name="Makela M.R."/>
            <person name="Grigoriev I."/>
            <person name="Riley R."/>
        </authorList>
    </citation>
    <scope>NUCLEOTIDE SEQUENCE [LARGE SCALE GENOMIC DNA]</scope>
    <source>
        <strain evidence="3 4">FBCC195</strain>
    </source>
</reference>
<feature type="compositionally biased region" description="Polar residues" evidence="2">
    <location>
        <begin position="52"/>
        <end position="65"/>
    </location>
</feature>
<feature type="region of interest" description="Disordered" evidence="2">
    <location>
        <begin position="588"/>
        <end position="622"/>
    </location>
</feature>
<evidence type="ECO:0000313" key="3">
    <source>
        <dbReference type="EMBL" id="PSS38062.1"/>
    </source>
</evidence>
<feature type="compositionally biased region" description="Polar residues" evidence="2">
    <location>
        <begin position="87"/>
        <end position="107"/>
    </location>
</feature>
<feature type="compositionally biased region" description="Basic and acidic residues" evidence="2">
    <location>
        <begin position="70"/>
        <end position="86"/>
    </location>
</feature>
<feature type="coiled-coil region" evidence="1">
    <location>
        <begin position="272"/>
        <end position="310"/>
    </location>
</feature>
<evidence type="ECO:0000313" key="4">
    <source>
        <dbReference type="Proteomes" id="UP000186601"/>
    </source>
</evidence>
<evidence type="ECO:0000256" key="1">
    <source>
        <dbReference type="SAM" id="Coils"/>
    </source>
</evidence>
<keyword evidence="4" id="KW-1185">Reference proteome</keyword>
<keyword evidence="1" id="KW-0175">Coiled coil</keyword>
<proteinExistence type="predicted"/>
<evidence type="ECO:0000256" key="2">
    <source>
        <dbReference type="SAM" id="MobiDB-lite"/>
    </source>
</evidence>